<reference evidence="15" key="2">
    <citation type="submission" date="2020-05" db="UniProtKB">
        <authorList>
            <consortium name="EnsemblMetazoa"/>
        </authorList>
    </citation>
    <scope>IDENTIFICATION</scope>
    <source>
        <strain evidence="15">WRAIR2</strain>
    </source>
</reference>
<dbReference type="AlphaFoldDB" id="A0A182NGE8"/>
<dbReference type="GO" id="GO:0006310">
    <property type="term" value="P:DNA recombination"/>
    <property type="evidence" value="ECO:0007669"/>
    <property type="project" value="UniProtKB-KW"/>
</dbReference>
<dbReference type="Proteomes" id="UP000075884">
    <property type="component" value="Unassembled WGS sequence"/>
</dbReference>
<keyword evidence="6" id="KW-0805">Transcription regulation</keyword>
<dbReference type="FunFam" id="3.30.420.40:FF:000058">
    <property type="entry name" value="Putative actin-related protein 5"/>
    <property type="match status" value="1"/>
</dbReference>
<keyword evidence="5" id="KW-0227">DNA damage</keyword>
<evidence type="ECO:0000256" key="1">
    <source>
        <dbReference type="ARBA" id="ARBA00003373"/>
    </source>
</evidence>
<evidence type="ECO:0000256" key="9">
    <source>
        <dbReference type="ARBA" id="ARBA00023172"/>
    </source>
</evidence>
<dbReference type="Pfam" id="PF00022">
    <property type="entry name" value="Actin"/>
    <property type="match status" value="2"/>
</dbReference>
<feature type="region of interest" description="Disordered" evidence="14">
    <location>
        <begin position="371"/>
        <end position="391"/>
    </location>
</feature>
<name>A0A182NGE8_9DIPT</name>
<comment type="similarity">
    <text evidence="3">Belongs to the actin family. ARP5 subfamily.</text>
</comment>
<dbReference type="Gene3D" id="3.90.640.10">
    <property type="entry name" value="Actin, Chain A, domain 4"/>
    <property type="match status" value="2"/>
</dbReference>
<dbReference type="GO" id="GO:0006281">
    <property type="term" value="P:DNA repair"/>
    <property type="evidence" value="ECO:0007669"/>
    <property type="project" value="UniProtKB-KW"/>
</dbReference>
<evidence type="ECO:0000256" key="14">
    <source>
        <dbReference type="SAM" id="MobiDB-lite"/>
    </source>
</evidence>
<evidence type="ECO:0000256" key="7">
    <source>
        <dbReference type="ARBA" id="ARBA00023054"/>
    </source>
</evidence>
<sequence length="650" mass="74532">MEISPIQDLKITPDIVQPYPDPSVGREGVIVIDNGSFNCRAGWMLKEKPALIFRNMLAKPRKDRNKKDVDVATVPVTQIGNDIVNIEALRLQLRTQFDRNVVTHYNVQEQIFDYIFTKLGINSENGVPHKIMITESLFNPNYCRGLMSELLFECYDVPGLSYGVDSLLSYYSNQRAKNGLIIATGFHTTHVIPVMDGRMVVQNVRRINIGGSQMIAFLHRCLQLKYTFHINAITLSRSEVLLHKYGEFAYDYMEALRNWASLEYYEKNVKKIQLPYSQTAAAPTLTNEQKFEKKKELSRRLVEINARRREERLAQDEELLMQLQQLEESAEDGDDIREALAEHSLKDAGELKRMIGTVNSRIDKTRQKMNAPIAGSSSQPIPADTDKLMQPPSNMSIVEWVEETRRKRDAIIEKRQVRRQRKQDLAKRRTAAAQERMRIISHLARKEKGSDDFGIRDEDWDVYKQISRDEDSDNENENERLLECEIILKQYDATYEDPLLAMSGSAAELYQLHVGVERIRAPEILFQPSIVGSCEAGLAETIDFVLKLFHAEQRSCLVENIFLTGGCAKIRGFKERLSREMKEMLPFEARFDIETARDPVLDGWNGASKFCLTETFRQSLITRQLYEECGGEYMKEHGNGNPTIVSVVSA</sequence>
<keyword evidence="16" id="KW-1185">Reference proteome</keyword>
<keyword evidence="7 13" id="KW-0175">Coiled coil</keyword>
<comment type="subunit">
    <text evidence="12">Component of the chromatin remodeling Ino80 complex.</text>
</comment>
<keyword evidence="8" id="KW-0804">Transcription</keyword>
<evidence type="ECO:0000256" key="5">
    <source>
        <dbReference type="ARBA" id="ARBA00022763"/>
    </source>
</evidence>
<dbReference type="PANTHER" id="PTHR11937">
    <property type="entry name" value="ACTIN"/>
    <property type="match status" value="1"/>
</dbReference>
<dbReference type="InterPro" id="IPR004000">
    <property type="entry name" value="Actin"/>
</dbReference>
<proteinExistence type="inferred from homology"/>
<organism evidence="15 16">
    <name type="scientific">Anopheles dirus</name>
    <dbReference type="NCBI Taxonomy" id="7168"/>
    <lineage>
        <taxon>Eukaryota</taxon>
        <taxon>Metazoa</taxon>
        <taxon>Ecdysozoa</taxon>
        <taxon>Arthropoda</taxon>
        <taxon>Hexapoda</taxon>
        <taxon>Insecta</taxon>
        <taxon>Pterygota</taxon>
        <taxon>Neoptera</taxon>
        <taxon>Endopterygota</taxon>
        <taxon>Diptera</taxon>
        <taxon>Nematocera</taxon>
        <taxon>Culicoidea</taxon>
        <taxon>Culicidae</taxon>
        <taxon>Anophelinae</taxon>
        <taxon>Anopheles</taxon>
    </lineage>
</organism>
<dbReference type="Gene3D" id="3.30.420.40">
    <property type="match status" value="4"/>
</dbReference>
<evidence type="ECO:0000256" key="11">
    <source>
        <dbReference type="ARBA" id="ARBA00023242"/>
    </source>
</evidence>
<dbReference type="GO" id="GO:0019219">
    <property type="term" value="P:regulation of nucleobase-containing compound metabolic process"/>
    <property type="evidence" value="ECO:0007669"/>
    <property type="project" value="UniProtKB-ARBA"/>
</dbReference>
<dbReference type="FunFam" id="3.90.640.10:FF:000016">
    <property type="entry name" value="ARP5 actin-related protein 5 homolog"/>
    <property type="match status" value="1"/>
</dbReference>
<evidence type="ECO:0000256" key="13">
    <source>
        <dbReference type="SAM" id="Coils"/>
    </source>
</evidence>
<evidence type="ECO:0000256" key="10">
    <source>
        <dbReference type="ARBA" id="ARBA00023204"/>
    </source>
</evidence>
<dbReference type="FunFam" id="3.30.420.40:FF:000237">
    <property type="entry name" value="Actin-related protein 5"/>
    <property type="match status" value="1"/>
</dbReference>
<dbReference type="InterPro" id="IPR043129">
    <property type="entry name" value="ATPase_NBD"/>
</dbReference>
<dbReference type="GO" id="GO:0060255">
    <property type="term" value="P:regulation of macromolecule metabolic process"/>
    <property type="evidence" value="ECO:0007669"/>
    <property type="project" value="UniProtKB-ARBA"/>
</dbReference>
<evidence type="ECO:0000256" key="2">
    <source>
        <dbReference type="ARBA" id="ARBA00004123"/>
    </source>
</evidence>
<reference evidence="16" key="1">
    <citation type="submission" date="2013-03" db="EMBL/GenBank/DDBJ databases">
        <title>The Genome Sequence of Anopheles dirus WRAIR2.</title>
        <authorList>
            <consortium name="The Broad Institute Genomics Platform"/>
            <person name="Neafsey D.E."/>
            <person name="Walton C."/>
            <person name="Walker B."/>
            <person name="Young S.K."/>
            <person name="Zeng Q."/>
            <person name="Gargeya S."/>
            <person name="Fitzgerald M."/>
            <person name="Haas B."/>
            <person name="Abouelleil A."/>
            <person name="Allen A.W."/>
            <person name="Alvarado L."/>
            <person name="Arachchi H.M."/>
            <person name="Berlin A.M."/>
            <person name="Chapman S.B."/>
            <person name="Gainer-Dewar J."/>
            <person name="Goldberg J."/>
            <person name="Griggs A."/>
            <person name="Gujja S."/>
            <person name="Hansen M."/>
            <person name="Howarth C."/>
            <person name="Imamovic A."/>
            <person name="Ireland A."/>
            <person name="Larimer J."/>
            <person name="McCowan C."/>
            <person name="Murphy C."/>
            <person name="Pearson M."/>
            <person name="Poon T.W."/>
            <person name="Priest M."/>
            <person name="Roberts A."/>
            <person name="Saif S."/>
            <person name="Shea T."/>
            <person name="Sisk P."/>
            <person name="Sykes S."/>
            <person name="Wortman J."/>
            <person name="Nusbaum C."/>
            <person name="Birren B."/>
        </authorList>
    </citation>
    <scope>NUCLEOTIDE SEQUENCE [LARGE SCALE GENOMIC DNA]</scope>
    <source>
        <strain evidence="16">WRAIR2</strain>
    </source>
</reference>
<evidence type="ECO:0000313" key="16">
    <source>
        <dbReference type="Proteomes" id="UP000075884"/>
    </source>
</evidence>
<evidence type="ECO:0000256" key="12">
    <source>
        <dbReference type="ARBA" id="ARBA00061816"/>
    </source>
</evidence>
<dbReference type="SMART" id="SM00268">
    <property type="entry name" value="ACTIN"/>
    <property type="match status" value="1"/>
</dbReference>
<protein>
    <recommendedName>
        <fullName evidence="4">Actin-related protein 5</fullName>
    </recommendedName>
</protein>
<dbReference type="VEuPathDB" id="VectorBase:ADIR006721"/>
<feature type="coiled-coil region" evidence="13">
    <location>
        <begin position="287"/>
        <end position="326"/>
    </location>
</feature>
<dbReference type="SUPFAM" id="SSF53067">
    <property type="entry name" value="Actin-like ATPase domain"/>
    <property type="match status" value="2"/>
</dbReference>
<evidence type="ECO:0000256" key="6">
    <source>
        <dbReference type="ARBA" id="ARBA00023015"/>
    </source>
</evidence>
<dbReference type="CDD" id="cd10211">
    <property type="entry name" value="ASKHA_NBD_Arp5"/>
    <property type="match status" value="1"/>
</dbReference>
<dbReference type="EnsemblMetazoa" id="ADIR006721-RA">
    <property type="protein sequence ID" value="ADIR006721-PA"/>
    <property type="gene ID" value="ADIR006721"/>
</dbReference>
<keyword evidence="9" id="KW-0233">DNA recombination</keyword>
<evidence type="ECO:0000313" key="15">
    <source>
        <dbReference type="EnsemblMetazoa" id="ADIR006721-PA"/>
    </source>
</evidence>
<keyword evidence="10" id="KW-0234">DNA repair</keyword>
<accession>A0A182NGE8</accession>
<keyword evidence="11" id="KW-0539">Nucleus</keyword>
<evidence type="ECO:0000256" key="3">
    <source>
        <dbReference type="ARBA" id="ARBA00006021"/>
    </source>
</evidence>
<evidence type="ECO:0000256" key="8">
    <source>
        <dbReference type="ARBA" id="ARBA00023163"/>
    </source>
</evidence>
<comment type="function">
    <text evidence="1">Proposed core component of the chromatin remodeling INO80 complex which is involved in transcriptional regulation, DNA replication and probably DNA repair.</text>
</comment>
<dbReference type="STRING" id="7168.A0A182NGE8"/>
<comment type="subcellular location">
    <subcellularLocation>
        <location evidence="2">Nucleus</location>
    </subcellularLocation>
</comment>
<dbReference type="GO" id="GO:0005634">
    <property type="term" value="C:nucleus"/>
    <property type="evidence" value="ECO:0007669"/>
    <property type="project" value="UniProtKB-SubCell"/>
</dbReference>
<dbReference type="FunFam" id="3.30.420.40:FF:000048">
    <property type="entry name" value="ARP5 actin-related protein 5 homolog"/>
    <property type="match status" value="1"/>
</dbReference>
<evidence type="ECO:0000256" key="4">
    <source>
        <dbReference type="ARBA" id="ARBA00021612"/>
    </source>
</evidence>